<feature type="coiled-coil region" evidence="1">
    <location>
        <begin position="322"/>
        <end position="378"/>
    </location>
</feature>
<dbReference type="Proteomes" id="UP000664859">
    <property type="component" value="Unassembled WGS sequence"/>
</dbReference>
<accession>A0A835Z802</accession>
<dbReference type="EMBL" id="JAFCMP010000070">
    <property type="protein sequence ID" value="KAG5188356.1"/>
    <property type="molecule type" value="Genomic_DNA"/>
</dbReference>
<evidence type="ECO:0000313" key="3">
    <source>
        <dbReference type="Proteomes" id="UP000664859"/>
    </source>
</evidence>
<gene>
    <name evidence="2" type="ORF">JKP88DRAFT_253484</name>
</gene>
<proteinExistence type="predicted"/>
<sequence length="428" mass="46290">MPSLPPAPGRGGSRPDDMLKVPIIVNGLWSQPKRSDESDSRITAVRRKSDSAGADKLLLFGEELKAKEKCIEVLSSKLSRATTALDTSNRSRKVLEQRIDAMAQEVARAAESSQELEQQLRACEDRIAQLQNHCSSQQVDLQSLMADLERSKQEPPALIARLEEETHRREAVERMLGAERAVVRQWLQRSGRGAEDVGEPAAALLAAHIELLETSLLDKEKAELAALERAQDLEEWLEAEREWRTQAQAAAAAAEDAGGAARARARGLALQLERARAEAHATAARLRELQAAAEARDAEACARREALKHRKHRIVTDKLAVSKALDDRVESLEKQLAQAREQAQADVAAARAEGNARAHKLKQRAVALAKRCVELEQAGGGDAGGDPLSAAALCGASATGAKALAADGDPALNNKGAPAWMNFNFEVK</sequence>
<reference evidence="2" key="1">
    <citation type="submission" date="2021-02" db="EMBL/GenBank/DDBJ databases">
        <title>First Annotated Genome of the Yellow-green Alga Tribonema minus.</title>
        <authorList>
            <person name="Mahan K.M."/>
        </authorList>
    </citation>
    <scope>NUCLEOTIDE SEQUENCE</scope>
    <source>
        <strain evidence="2">UTEX B ZZ1240</strain>
    </source>
</reference>
<evidence type="ECO:0000256" key="1">
    <source>
        <dbReference type="SAM" id="Coils"/>
    </source>
</evidence>
<feature type="coiled-coil region" evidence="1">
    <location>
        <begin position="85"/>
        <end position="133"/>
    </location>
</feature>
<protein>
    <submittedName>
        <fullName evidence="2">Uncharacterized protein</fullName>
    </submittedName>
</protein>
<evidence type="ECO:0000313" key="2">
    <source>
        <dbReference type="EMBL" id="KAG5188356.1"/>
    </source>
</evidence>
<comment type="caution">
    <text evidence="2">The sequence shown here is derived from an EMBL/GenBank/DDBJ whole genome shotgun (WGS) entry which is preliminary data.</text>
</comment>
<dbReference type="AlphaFoldDB" id="A0A835Z802"/>
<keyword evidence="1" id="KW-0175">Coiled coil</keyword>
<name>A0A835Z802_9STRA</name>
<keyword evidence="3" id="KW-1185">Reference proteome</keyword>
<organism evidence="2 3">
    <name type="scientific">Tribonema minus</name>
    <dbReference type="NCBI Taxonomy" id="303371"/>
    <lineage>
        <taxon>Eukaryota</taxon>
        <taxon>Sar</taxon>
        <taxon>Stramenopiles</taxon>
        <taxon>Ochrophyta</taxon>
        <taxon>PX clade</taxon>
        <taxon>Xanthophyceae</taxon>
        <taxon>Tribonematales</taxon>
        <taxon>Tribonemataceae</taxon>
        <taxon>Tribonema</taxon>
    </lineage>
</organism>